<feature type="binding site" evidence="13">
    <location>
        <position position="73"/>
    </location>
    <ligand>
        <name>substrate</name>
    </ligand>
</feature>
<proteinExistence type="inferred from homology"/>
<dbReference type="EMBL" id="AMWX01000012">
    <property type="protein sequence ID" value="EKO36214.1"/>
    <property type="molecule type" value="Genomic_DNA"/>
</dbReference>
<dbReference type="Gene3D" id="3.40.1160.10">
    <property type="entry name" value="Acetylglutamate kinase-like"/>
    <property type="match status" value="1"/>
</dbReference>
<dbReference type="GO" id="GO:0005829">
    <property type="term" value="C:cytosol"/>
    <property type="evidence" value="ECO:0007669"/>
    <property type="project" value="TreeGrafter"/>
</dbReference>
<comment type="caution">
    <text evidence="17">The sequence shown here is derived from an EMBL/GenBank/DDBJ whole genome shotgun (WGS) entry which is preliminary data.</text>
</comment>
<dbReference type="CDD" id="cd04913">
    <property type="entry name" value="ACT_AKii-LysC-BS-like_1"/>
    <property type="match status" value="1"/>
</dbReference>
<feature type="binding site" evidence="13">
    <location>
        <begin position="172"/>
        <end position="173"/>
    </location>
    <ligand>
        <name>ATP</name>
        <dbReference type="ChEBI" id="CHEBI:30616"/>
    </ligand>
</feature>
<evidence type="ECO:0000256" key="13">
    <source>
        <dbReference type="PIRSR" id="PIRSR000726-1"/>
    </source>
</evidence>
<dbReference type="NCBIfam" id="NF005154">
    <property type="entry name" value="PRK06635.1-2"/>
    <property type="match status" value="1"/>
</dbReference>
<feature type="domain" description="ACT" evidence="16">
    <location>
        <begin position="343"/>
        <end position="403"/>
    </location>
</feature>
<dbReference type="Gene3D" id="3.30.2130.10">
    <property type="entry name" value="VC0802-like"/>
    <property type="match status" value="1"/>
</dbReference>
<dbReference type="InterPro" id="IPR001048">
    <property type="entry name" value="Asp/Glu/Uridylate_kinase"/>
</dbReference>
<evidence type="ECO:0000256" key="8">
    <source>
        <dbReference type="ARBA" id="ARBA00022741"/>
    </source>
</evidence>
<feature type="binding site" evidence="13">
    <location>
        <position position="183"/>
    </location>
    <ligand>
        <name>ATP</name>
        <dbReference type="ChEBI" id="CHEBI:30616"/>
    </ligand>
</feature>
<dbReference type="PROSITE" id="PS51671">
    <property type="entry name" value="ACT"/>
    <property type="match status" value="2"/>
</dbReference>
<dbReference type="PATRIC" id="fig|1208365.4.peg.1093"/>
<evidence type="ECO:0000256" key="11">
    <source>
        <dbReference type="ARBA" id="ARBA00023154"/>
    </source>
</evidence>
<dbReference type="UniPathway" id="UPA00050">
    <property type="reaction ID" value="UER00461"/>
</dbReference>
<dbReference type="InterPro" id="IPR001341">
    <property type="entry name" value="Asp_kinase"/>
</dbReference>
<dbReference type="FunFam" id="3.40.1160.10:FF:000002">
    <property type="entry name" value="Aspartokinase"/>
    <property type="match status" value="1"/>
</dbReference>
<comment type="catalytic activity">
    <reaction evidence="12 14">
        <text>L-aspartate + ATP = 4-phospho-L-aspartate + ADP</text>
        <dbReference type="Rhea" id="RHEA:23776"/>
        <dbReference type="ChEBI" id="CHEBI:29991"/>
        <dbReference type="ChEBI" id="CHEBI:30616"/>
        <dbReference type="ChEBI" id="CHEBI:57535"/>
        <dbReference type="ChEBI" id="CHEBI:456216"/>
        <dbReference type="EC" id="2.7.2.4"/>
    </reaction>
</comment>
<comment type="pathway">
    <text evidence="3 15">Amino-acid biosynthesis; L-threonine biosynthesis; L-threonine from L-aspartate: step 1/5.</text>
</comment>
<dbReference type="GO" id="GO:0009089">
    <property type="term" value="P:lysine biosynthetic process via diaminopimelate"/>
    <property type="evidence" value="ECO:0007669"/>
    <property type="project" value="UniProtKB-UniPathway"/>
</dbReference>
<dbReference type="AlphaFoldDB" id="K6G4R0"/>
<dbReference type="GO" id="GO:0009088">
    <property type="term" value="P:threonine biosynthetic process"/>
    <property type="evidence" value="ECO:0007669"/>
    <property type="project" value="UniProtKB-UniPathway"/>
</dbReference>
<dbReference type="Pfam" id="PF00696">
    <property type="entry name" value="AA_kinase"/>
    <property type="match status" value="1"/>
</dbReference>
<dbReference type="InterPro" id="IPR036393">
    <property type="entry name" value="AceGlu_kinase-like_sf"/>
</dbReference>
<evidence type="ECO:0000256" key="3">
    <source>
        <dbReference type="ARBA" id="ARBA00005139"/>
    </source>
</evidence>
<dbReference type="CDD" id="cd04261">
    <property type="entry name" value="AAK_AKii-LysC-BS"/>
    <property type="match status" value="1"/>
</dbReference>
<protein>
    <recommendedName>
        <fullName evidence="14">Aspartokinase</fullName>
        <ecNumber evidence="14">2.7.2.4</ecNumber>
    </recommendedName>
</protein>
<dbReference type="GO" id="GO:0009090">
    <property type="term" value="P:homoserine biosynthetic process"/>
    <property type="evidence" value="ECO:0007669"/>
    <property type="project" value="TreeGrafter"/>
</dbReference>
<keyword evidence="9 14" id="KW-0418">Kinase</keyword>
<dbReference type="PIRSF" id="PIRSF000726">
    <property type="entry name" value="Asp_kin"/>
    <property type="match status" value="1"/>
</dbReference>
<evidence type="ECO:0000256" key="10">
    <source>
        <dbReference type="ARBA" id="ARBA00022840"/>
    </source>
</evidence>
<dbReference type="InterPro" id="IPR054352">
    <property type="entry name" value="ACT_Aspartokinase"/>
</dbReference>
<gene>
    <name evidence="17" type="ORF">B273_0499</name>
</gene>
<dbReference type="STRING" id="1208365.B273_0499"/>
<dbReference type="InterPro" id="IPR005260">
    <property type="entry name" value="Asp_kin_monofn"/>
</dbReference>
<evidence type="ECO:0000256" key="12">
    <source>
        <dbReference type="ARBA" id="ARBA00047872"/>
    </source>
</evidence>
<dbReference type="SUPFAM" id="SSF53633">
    <property type="entry name" value="Carbamate kinase-like"/>
    <property type="match status" value="1"/>
</dbReference>
<dbReference type="InterPro" id="IPR018042">
    <property type="entry name" value="Aspartate_kinase_CS"/>
</dbReference>
<dbReference type="CDD" id="cd04936">
    <property type="entry name" value="ACT_AKii-LysC-BS-like_2"/>
    <property type="match status" value="1"/>
</dbReference>
<evidence type="ECO:0000256" key="5">
    <source>
        <dbReference type="ARBA" id="ARBA00022605"/>
    </source>
</evidence>
<dbReference type="UniPathway" id="UPA00034">
    <property type="reaction ID" value="UER00015"/>
</dbReference>
<evidence type="ECO:0000256" key="14">
    <source>
        <dbReference type="RuleBase" id="RU003448"/>
    </source>
</evidence>
<dbReference type="NCBIfam" id="NF005155">
    <property type="entry name" value="PRK06635.1-4"/>
    <property type="match status" value="1"/>
</dbReference>
<dbReference type="PANTHER" id="PTHR21499">
    <property type="entry name" value="ASPARTATE KINASE"/>
    <property type="match status" value="1"/>
</dbReference>
<keyword evidence="8 13" id="KW-0547">Nucleotide-binding</keyword>
<evidence type="ECO:0000259" key="16">
    <source>
        <dbReference type="PROSITE" id="PS51671"/>
    </source>
</evidence>
<sequence>METIVLKFGGTSVGSTDRISAVADLIKTACNEASPVVVVSAMSGETNRLIDLAKSFGTEPNKREFDALVSTGEQVSASLVSIALNQLGLKAKSLSAAQFGMKTTSNFSRAKILDLDKDVILKTIEDGYIPIITGFQGVNNDGDTTTMGRGGSDTTAVAIAAAIKSKRCDIYTDVDGIYTTDPRIVPNAKKLDLISMEEMLELAGQGAKVMQIRAVEFANKYKVLVRVLSSFEPGSGTLILQEEEGMEDAVITGIASQKDQTKFTLHGVVDTPGIASGILSPVSDSGIEVDVIVQNVSVSGKTDFTFTVGNADRAEVESVLTKKMQGISYDELIIDEGIGKVSLVGVGMRSHAGIASTAFNTLADAGINIQMISTSEIKITIVISGDQLEEAVKTLHSAFKLGD</sequence>
<keyword evidence="18" id="KW-1185">Reference proteome</keyword>
<keyword evidence="10 13" id="KW-0067">ATP-binding</keyword>
<dbReference type="PROSITE" id="PS00324">
    <property type="entry name" value="ASPARTOKINASE"/>
    <property type="match status" value="1"/>
</dbReference>
<evidence type="ECO:0000256" key="2">
    <source>
        <dbReference type="ARBA" id="ARBA00004986"/>
    </source>
</evidence>
<dbReference type="SUPFAM" id="SSF55021">
    <property type="entry name" value="ACT-like"/>
    <property type="match status" value="2"/>
</dbReference>
<feature type="binding site" evidence="13">
    <location>
        <begin position="208"/>
        <end position="209"/>
    </location>
    <ligand>
        <name>ATP</name>
        <dbReference type="ChEBI" id="CHEBI:30616"/>
    </ligand>
</feature>
<dbReference type="InterPro" id="IPR002912">
    <property type="entry name" value="ACT_dom"/>
</dbReference>
<evidence type="ECO:0000313" key="18">
    <source>
        <dbReference type="Proteomes" id="UP000010310"/>
    </source>
</evidence>
<evidence type="ECO:0000256" key="1">
    <source>
        <dbReference type="ARBA" id="ARBA00004766"/>
    </source>
</evidence>
<name>K6G4R0_9GAMM</name>
<feature type="binding site" evidence="13">
    <location>
        <position position="178"/>
    </location>
    <ligand>
        <name>ATP</name>
        <dbReference type="ChEBI" id="CHEBI:30616"/>
    </ligand>
</feature>
<dbReference type="UniPathway" id="UPA00051">
    <property type="reaction ID" value="UER00462"/>
</dbReference>
<feature type="binding site" evidence="13">
    <location>
        <position position="46"/>
    </location>
    <ligand>
        <name>substrate</name>
    </ligand>
</feature>
<keyword evidence="11" id="KW-0457">Lysine biosynthesis</keyword>
<evidence type="ECO:0000256" key="15">
    <source>
        <dbReference type="RuleBase" id="RU004249"/>
    </source>
</evidence>
<dbReference type="Proteomes" id="UP000010310">
    <property type="component" value="Unassembled WGS sequence"/>
</dbReference>
<reference evidence="17 18" key="1">
    <citation type="submission" date="2012-09" db="EMBL/GenBank/DDBJ databases">
        <authorList>
            <person name="Dupont C.L."/>
            <person name="Rusch D.B."/>
            <person name="Lombardo M.-J."/>
            <person name="Novotny M."/>
            <person name="Yee-Greenbaum J."/>
            <person name="Laskin R."/>
        </authorList>
    </citation>
    <scope>NUCLEOTIDE SEQUENCE [LARGE SCALE GENOMIC DNA]</scope>
    <source>
        <strain evidence="17">SAR86E</strain>
    </source>
</reference>
<keyword evidence="7" id="KW-0677">Repeat</keyword>
<dbReference type="InterPro" id="IPR045865">
    <property type="entry name" value="ACT-like_dom_sf"/>
</dbReference>
<dbReference type="GO" id="GO:0004072">
    <property type="term" value="F:aspartate kinase activity"/>
    <property type="evidence" value="ECO:0007669"/>
    <property type="project" value="UniProtKB-EC"/>
</dbReference>
<evidence type="ECO:0000256" key="6">
    <source>
        <dbReference type="ARBA" id="ARBA00022679"/>
    </source>
</evidence>
<feature type="domain" description="ACT" evidence="16">
    <location>
        <begin position="263"/>
        <end position="340"/>
    </location>
</feature>
<comment type="similarity">
    <text evidence="4 14">Belongs to the aspartokinase family.</text>
</comment>
<keyword evidence="5 15" id="KW-0028">Amino-acid biosynthesis</keyword>
<evidence type="ECO:0000313" key="17">
    <source>
        <dbReference type="EMBL" id="EKO36214.1"/>
    </source>
</evidence>
<dbReference type="InterPro" id="IPR041740">
    <property type="entry name" value="AKii-LysC-BS"/>
</dbReference>
<dbReference type="PANTHER" id="PTHR21499:SF3">
    <property type="entry name" value="ASPARTOKINASE"/>
    <property type="match status" value="1"/>
</dbReference>
<evidence type="ECO:0000256" key="4">
    <source>
        <dbReference type="ARBA" id="ARBA00010122"/>
    </source>
</evidence>
<dbReference type="EC" id="2.7.2.4" evidence="14"/>
<evidence type="ECO:0000256" key="7">
    <source>
        <dbReference type="ARBA" id="ARBA00022737"/>
    </source>
</evidence>
<dbReference type="Pfam" id="PF22468">
    <property type="entry name" value="ACT_9"/>
    <property type="match status" value="1"/>
</dbReference>
<feature type="binding site" evidence="13">
    <location>
        <begin position="7"/>
        <end position="10"/>
    </location>
    <ligand>
        <name>ATP</name>
        <dbReference type="ChEBI" id="CHEBI:30616"/>
    </ligand>
</feature>
<dbReference type="NCBIfam" id="TIGR00657">
    <property type="entry name" value="asp_kinases"/>
    <property type="match status" value="1"/>
</dbReference>
<keyword evidence="6 14" id="KW-0808">Transferase</keyword>
<dbReference type="FunFam" id="3.30.2130.10:FF:000001">
    <property type="entry name" value="Bifunctional aspartokinase/homoserine dehydrogenase"/>
    <property type="match status" value="1"/>
</dbReference>
<comment type="pathway">
    <text evidence="1 15">Amino-acid biosynthesis; L-lysine biosynthesis via DAP pathway; (S)-tetrahydrodipicolinate from L-aspartate: step 1/4.</text>
</comment>
<comment type="pathway">
    <text evidence="2 15">Amino-acid biosynthesis; L-methionine biosynthesis via de novo pathway; L-homoserine from L-aspartate: step 1/3.</text>
</comment>
<dbReference type="NCBIfam" id="TIGR00656">
    <property type="entry name" value="asp_kin_monofn"/>
    <property type="match status" value="1"/>
</dbReference>
<accession>K6G4R0</accession>
<organism evidence="17 18">
    <name type="scientific">SAR86 cluster bacterium SAR86E</name>
    <dbReference type="NCBI Taxonomy" id="1208365"/>
    <lineage>
        <taxon>Bacteria</taxon>
        <taxon>Pseudomonadati</taxon>
        <taxon>Pseudomonadota</taxon>
        <taxon>Gammaproteobacteria</taxon>
        <taxon>SAR86 cluster</taxon>
    </lineage>
</organism>
<evidence type="ECO:0000256" key="9">
    <source>
        <dbReference type="ARBA" id="ARBA00022777"/>
    </source>
</evidence>
<dbReference type="GO" id="GO:0005524">
    <property type="term" value="F:ATP binding"/>
    <property type="evidence" value="ECO:0007669"/>
    <property type="project" value="UniProtKB-KW"/>
</dbReference>